<evidence type="ECO:0000313" key="1">
    <source>
        <dbReference type="Proteomes" id="UP000887565"/>
    </source>
</evidence>
<dbReference type="Proteomes" id="UP000887565">
    <property type="component" value="Unplaced"/>
</dbReference>
<reference evidence="2" key="1">
    <citation type="submission" date="2022-11" db="UniProtKB">
        <authorList>
            <consortium name="WormBaseParasite"/>
        </authorList>
    </citation>
    <scope>IDENTIFICATION</scope>
</reference>
<proteinExistence type="predicted"/>
<sequence length="136" mass="15513">MAKFIQSPQENTIRFLNRFEQARQMPISLLSVKWRCGKNDGIWLSSSNFMDEYYSAISLQPSALKEMIEGAGNAATPKTAKNNNNIDNMVAAKELLTGEYRNAQINAPINRRLILAEDQIDPFIVNQMKEEHLQRP</sequence>
<protein>
    <submittedName>
        <fullName evidence="2">Uncharacterized protein</fullName>
    </submittedName>
</protein>
<evidence type="ECO:0000313" key="2">
    <source>
        <dbReference type="WBParaSite" id="nRc.2.0.1.t37164-RA"/>
    </source>
</evidence>
<accession>A0A915KGT2</accession>
<name>A0A915KGT2_ROMCU</name>
<dbReference type="WBParaSite" id="nRc.2.0.1.t37164-RA">
    <property type="protein sequence ID" value="nRc.2.0.1.t37164-RA"/>
    <property type="gene ID" value="nRc.2.0.1.g37164"/>
</dbReference>
<keyword evidence="1" id="KW-1185">Reference proteome</keyword>
<dbReference type="AlphaFoldDB" id="A0A915KGT2"/>
<organism evidence="1 2">
    <name type="scientific">Romanomermis culicivorax</name>
    <name type="common">Nematode worm</name>
    <dbReference type="NCBI Taxonomy" id="13658"/>
    <lineage>
        <taxon>Eukaryota</taxon>
        <taxon>Metazoa</taxon>
        <taxon>Ecdysozoa</taxon>
        <taxon>Nematoda</taxon>
        <taxon>Enoplea</taxon>
        <taxon>Dorylaimia</taxon>
        <taxon>Mermithida</taxon>
        <taxon>Mermithoidea</taxon>
        <taxon>Mermithidae</taxon>
        <taxon>Romanomermis</taxon>
    </lineage>
</organism>